<gene>
    <name evidence="1" type="ORF">I7I52_11651</name>
</gene>
<dbReference type="AlphaFoldDB" id="A0A8H7YDQ7"/>
<accession>A0A8H7YDQ7</accession>
<protein>
    <submittedName>
        <fullName evidence="1">Uncharacterized protein</fullName>
    </submittedName>
</protein>
<evidence type="ECO:0000313" key="2">
    <source>
        <dbReference type="Proteomes" id="UP000670092"/>
    </source>
</evidence>
<organism evidence="1 2">
    <name type="scientific">Ajellomyces capsulatus</name>
    <name type="common">Darling's disease fungus</name>
    <name type="synonym">Histoplasma capsulatum</name>
    <dbReference type="NCBI Taxonomy" id="5037"/>
    <lineage>
        <taxon>Eukaryota</taxon>
        <taxon>Fungi</taxon>
        <taxon>Dikarya</taxon>
        <taxon>Ascomycota</taxon>
        <taxon>Pezizomycotina</taxon>
        <taxon>Eurotiomycetes</taxon>
        <taxon>Eurotiomycetidae</taxon>
        <taxon>Onygenales</taxon>
        <taxon>Ajellomycetaceae</taxon>
        <taxon>Histoplasma</taxon>
    </lineage>
</organism>
<name>A0A8H7YDQ7_AJECA</name>
<dbReference type="Proteomes" id="UP000670092">
    <property type="component" value="Unassembled WGS sequence"/>
</dbReference>
<sequence>MALSALRYNGEHSPLFPRRGTRNHILATLNSLVYAPQSTQRALGFHPVAPGFPDFFPSSFDINCNLVIYIRQ</sequence>
<evidence type="ECO:0000313" key="1">
    <source>
        <dbReference type="EMBL" id="KAG5287772.1"/>
    </source>
</evidence>
<dbReference type="VEuPathDB" id="FungiDB:I7I52_11651"/>
<reference evidence="1 2" key="1">
    <citation type="submission" date="2021-01" db="EMBL/GenBank/DDBJ databases">
        <title>Chromosome-level genome assembly of a human fungal pathogen reveals clustering of transcriptionally co-regulated genes.</title>
        <authorList>
            <person name="Voorhies M."/>
            <person name="Cohen S."/>
            <person name="Shea T.P."/>
            <person name="Petrus S."/>
            <person name="Munoz J.F."/>
            <person name="Poplawski S."/>
            <person name="Goldman W.E."/>
            <person name="Michael T."/>
            <person name="Cuomo C.A."/>
            <person name="Sil A."/>
            <person name="Beyhan S."/>
        </authorList>
    </citation>
    <scope>NUCLEOTIDE SEQUENCE [LARGE SCALE GENOMIC DNA]</scope>
    <source>
        <strain evidence="1 2">G184AR</strain>
    </source>
</reference>
<proteinExistence type="predicted"/>
<dbReference type="EMBL" id="JAEVHI010000007">
    <property type="protein sequence ID" value="KAG5287772.1"/>
    <property type="molecule type" value="Genomic_DNA"/>
</dbReference>
<comment type="caution">
    <text evidence="1">The sequence shown here is derived from an EMBL/GenBank/DDBJ whole genome shotgun (WGS) entry which is preliminary data.</text>
</comment>